<accession>A0ABT2H900</accession>
<reference evidence="1" key="1">
    <citation type="submission" date="2022-08" db="EMBL/GenBank/DDBJ databases">
        <authorList>
            <person name="Deng Y."/>
            <person name="Han X.-F."/>
            <person name="Zhang Y.-Q."/>
        </authorList>
    </citation>
    <scope>NUCLEOTIDE SEQUENCE</scope>
    <source>
        <strain evidence="1">CPCC 203386</strain>
    </source>
</reference>
<dbReference type="Proteomes" id="UP001165586">
    <property type="component" value="Unassembled WGS sequence"/>
</dbReference>
<gene>
    <name evidence="1" type="ORF">N1032_22065</name>
</gene>
<keyword evidence="2" id="KW-1185">Reference proteome</keyword>
<dbReference type="EMBL" id="JANLCJ010000027">
    <property type="protein sequence ID" value="MCS5736424.1"/>
    <property type="molecule type" value="Genomic_DNA"/>
</dbReference>
<organism evidence="1 2">
    <name type="scientific">Herbiconiux daphne</name>
    <dbReference type="NCBI Taxonomy" id="2970914"/>
    <lineage>
        <taxon>Bacteria</taxon>
        <taxon>Bacillati</taxon>
        <taxon>Actinomycetota</taxon>
        <taxon>Actinomycetes</taxon>
        <taxon>Micrococcales</taxon>
        <taxon>Microbacteriaceae</taxon>
        <taxon>Herbiconiux</taxon>
    </lineage>
</organism>
<protein>
    <recommendedName>
        <fullName evidence="3">Phage protein</fullName>
    </recommendedName>
</protein>
<evidence type="ECO:0008006" key="3">
    <source>
        <dbReference type="Google" id="ProtNLM"/>
    </source>
</evidence>
<evidence type="ECO:0000313" key="2">
    <source>
        <dbReference type="Proteomes" id="UP001165586"/>
    </source>
</evidence>
<dbReference type="RefSeq" id="WP_259542349.1">
    <property type="nucleotide sequence ID" value="NZ_JANLCJ010000027.1"/>
</dbReference>
<comment type="caution">
    <text evidence="1">The sequence shown here is derived from an EMBL/GenBank/DDBJ whole genome shotgun (WGS) entry which is preliminary data.</text>
</comment>
<sequence length="107" mass="11806">MKQFKLSPQFDGKESFTAADVQAIISDAIKFGQSEFKDYVSPEAHNKLVEELKPYKASERKSKINSLVGNLTDEDKLADAIALAGLTDEDDDNAITTKVSEVIKARQ</sequence>
<evidence type="ECO:0000313" key="1">
    <source>
        <dbReference type="EMBL" id="MCS5736424.1"/>
    </source>
</evidence>
<proteinExistence type="predicted"/>
<name>A0ABT2H900_9MICO</name>